<dbReference type="Proteomes" id="UP000245207">
    <property type="component" value="Unassembled WGS sequence"/>
</dbReference>
<dbReference type="OrthoDB" id="1848700at2759"/>
<dbReference type="Pfam" id="PF00646">
    <property type="entry name" value="F-box"/>
    <property type="match status" value="1"/>
</dbReference>
<keyword evidence="1" id="KW-0812">Transmembrane</keyword>
<evidence type="ECO:0000313" key="3">
    <source>
        <dbReference type="EMBL" id="PWA78670.1"/>
    </source>
</evidence>
<protein>
    <submittedName>
        <fullName evidence="3">F-box domain, cyclin-like protein</fullName>
    </submittedName>
</protein>
<feature type="domain" description="F-box" evidence="2">
    <location>
        <begin position="21"/>
        <end position="57"/>
    </location>
</feature>
<dbReference type="SUPFAM" id="SSF53067">
    <property type="entry name" value="Actin-like ATPase domain"/>
    <property type="match status" value="1"/>
</dbReference>
<dbReference type="PROSITE" id="PS50181">
    <property type="entry name" value="FBOX"/>
    <property type="match status" value="1"/>
</dbReference>
<dbReference type="EMBL" id="PKPP01001955">
    <property type="protein sequence ID" value="PWA78670.1"/>
    <property type="molecule type" value="Genomic_DNA"/>
</dbReference>
<dbReference type="GO" id="GO:0016301">
    <property type="term" value="F:kinase activity"/>
    <property type="evidence" value="ECO:0007669"/>
    <property type="project" value="InterPro"/>
</dbReference>
<dbReference type="PANTHER" id="PTHR32212">
    <property type="entry name" value="CYCLIN-LIKE F-BOX"/>
    <property type="match status" value="1"/>
</dbReference>
<dbReference type="GO" id="GO:0016773">
    <property type="term" value="F:phosphotransferase activity, alcohol group as acceptor"/>
    <property type="evidence" value="ECO:0007669"/>
    <property type="project" value="InterPro"/>
</dbReference>
<evidence type="ECO:0000313" key="4">
    <source>
        <dbReference type="Proteomes" id="UP000245207"/>
    </source>
</evidence>
<name>A0A2U1NZ14_ARTAN</name>
<comment type="caution">
    <text evidence="3">The sequence shown here is derived from an EMBL/GenBank/DDBJ whole genome shotgun (WGS) entry which is preliminary data.</text>
</comment>
<dbReference type="SUPFAM" id="SSF81383">
    <property type="entry name" value="F-box domain"/>
    <property type="match status" value="1"/>
</dbReference>
<accession>A0A2U1NZ14</accession>
<dbReference type="PANTHER" id="PTHR32212:SF260">
    <property type="entry name" value="LEUCINE-RICH REPEAT DOMAIN SUPERFAMILY, F-BOX-LIKE DOMAIN SUPERFAMILY"/>
    <property type="match status" value="1"/>
</dbReference>
<dbReference type="STRING" id="35608.A0A2U1NZ14"/>
<dbReference type="Pfam" id="PF02782">
    <property type="entry name" value="FGGY_C"/>
    <property type="match status" value="1"/>
</dbReference>
<dbReference type="InterPro" id="IPR018483">
    <property type="entry name" value="Carb_kinase_FGGY_CS"/>
</dbReference>
<keyword evidence="1" id="KW-1133">Transmembrane helix</keyword>
<dbReference type="PROSITE" id="PS00445">
    <property type="entry name" value="FGGY_KINASES_2"/>
    <property type="match status" value="1"/>
</dbReference>
<dbReference type="InterPro" id="IPR018485">
    <property type="entry name" value="FGGY_C"/>
</dbReference>
<dbReference type="AlphaFoldDB" id="A0A2U1NZ14"/>
<evidence type="ECO:0000259" key="2">
    <source>
        <dbReference type="PROSITE" id="PS50181"/>
    </source>
</evidence>
<evidence type="ECO:0000256" key="1">
    <source>
        <dbReference type="SAM" id="Phobius"/>
    </source>
</evidence>
<dbReference type="GO" id="GO:0005975">
    <property type="term" value="P:carbohydrate metabolic process"/>
    <property type="evidence" value="ECO:0007669"/>
    <property type="project" value="InterPro"/>
</dbReference>
<dbReference type="InterPro" id="IPR043129">
    <property type="entry name" value="ATPase_NBD"/>
</dbReference>
<keyword evidence="1" id="KW-0472">Membrane</keyword>
<dbReference type="InterPro" id="IPR053781">
    <property type="entry name" value="F-box_AtFBL13-like"/>
</dbReference>
<keyword evidence="4" id="KW-1185">Reference proteome</keyword>
<feature type="transmembrane region" description="Helical" evidence="1">
    <location>
        <begin position="610"/>
        <end position="634"/>
    </location>
</feature>
<organism evidence="3 4">
    <name type="scientific">Artemisia annua</name>
    <name type="common">Sweet wormwood</name>
    <dbReference type="NCBI Taxonomy" id="35608"/>
    <lineage>
        <taxon>Eukaryota</taxon>
        <taxon>Viridiplantae</taxon>
        <taxon>Streptophyta</taxon>
        <taxon>Embryophyta</taxon>
        <taxon>Tracheophyta</taxon>
        <taxon>Spermatophyta</taxon>
        <taxon>Magnoliopsida</taxon>
        <taxon>eudicotyledons</taxon>
        <taxon>Gunneridae</taxon>
        <taxon>Pentapetalae</taxon>
        <taxon>asterids</taxon>
        <taxon>campanulids</taxon>
        <taxon>Asterales</taxon>
        <taxon>Asteraceae</taxon>
        <taxon>Asteroideae</taxon>
        <taxon>Anthemideae</taxon>
        <taxon>Artemisiinae</taxon>
        <taxon>Artemisia</taxon>
    </lineage>
</organism>
<sequence length="682" mass="77074">MKLKAIASESYYNYGYQDQAEDRLSSLPDALLVSILSYIDTKLAVQCSVLSKRWVNLWTLIPVLNLNLPGCYSGYKFNMFFSGRDGTLIKDDSVNLKVTYGPLVARVFDYALLHGVRNVSIDNSGCWHYTFPCNKSSDLLISLTLKGWIIFDKCLNFNGLVSLRLEGVFISRHEPFSSFPNLEELVLVNCQLFSNLDDFKVIGTQLSRLTISLCSDEPISYNKLVLLTPKLVLFDLKGPLPFSIKAFELPVLDTAHIDSFARDLVHNGPYILQQKLSLITVLRGLRHAINIHLSSSTLELLSQSHDMLVEEHFHFDNLKVLNLIPPTNKQPAADVYSSVAADLLKDCPQAVVKSLLSIVLSKRWVNLWPLIPVLNLDCETLIGQLYSIVLSKRWVNLWPLIPVLNLVLFELKGLWPMSFKALELPILDTVHINTFDWELLVQLVKLRNELLKSTQPVVFTLSRHNGPFAPWWCDDARGVLIGITQFTNKSHIARAVLESMCFQVKDLLDSMHKDAGEKGETKNAKGQFLLRVDGVATVNNTLMQIQHIVTETTALGAAYAAGLAVGVWTEEEIFSNGERMKKDTTFDTVLNDELREKKVDSWCKAVGKSLIWLIYLSRFLSLAFVVLICVKNLAYIQSIFVLRKISDETSYLTILPPKIHVWFFDPDKTIQAPSLFLNPLIQ</sequence>
<dbReference type="InterPro" id="IPR001810">
    <property type="entry name" value="F-box_dom"/>
</dbReference>
<dbReference type="CDD" id="cd22160">
    <property type="entry name" value="F-box_AtFBL13-like"/>
    <property type="match status" value="1"/>
</dbReference>
<dbReference type="InterPro" id="IPR036047">
    <property type="entry name" value="F-box-like_dom_sf"/>
</dbReference>
<proteinExistence type="predicted"/>
<reference evidence="3 4" key="1">
    <citation type="journal article" date="2018" name="Mol. Plant">
        <title>The genome of Artemisia annua provides insight into the evolution of Asteraceae family and artemisinin biosynthesis.</title>
        <authorList>
            <person name="Shen Q."/>
            <person name="Zhang L."/>
            <person name="Liao Z."/>
            <person name="Wang S."/>
            <person name="Yan T."/>
            <person name="Shi P."/>
            <person name="Liu M."/>
            <person name="Fu X."/>
            <person name="Pan Q."/>
            <person name="Wang Y."/>
            <person name="Lv Z."/>
            <person name="Lu X."/>
            <person name="Zhang F."/>
            <person name="Jiang W."/>
            <person name="Ma Y."/>
            <person name="Chen M."/>
            <person name="Hao X."/>
            <person name="Li L."/>
            <person name="Tang Y."/>
            <person name="Lv G."/>
            <person name="Zhou Y."/>
            <person name="Sun X."/>
            <person name="Brodelius P.E."/>
            <person name="Rose J.K.C."/>
            <person name="Tang K."/>
        </authorList>
    </citation>
    <scope>NUCLEOTIDE SEQUENCE [LARGE SCALE GENOMIC DNA]</scope>
    <source>
        <strain evidence="4">cv. Huhao1</strain>
        <tissue evidence="3">Leaf</tissue>
    </source>
</reference>
<dbReference type="Gene3D" id="3.30.420.40">
    <property type="match status" value="1"/>
</dbReference>
<gene>
    <name evidence="3" type="ORF">CTI12_AA212500</name>
</gene>
<dbReference type="Gene3D" id="1.20.1280.50">
    <property type="match status" value="1"/>
</dbReference>